<comment type="caution">
    <text evidence="1">The sequence shown here is derived from an EMBL/GenBank/DDBJ whole genome shotgun (WGS) entry which is preliminary data.</text>
</comment>
<name>A0A1R1YAZ2_9FUNG</name>
<dbReference type="EMBL" id="LSSN01000426">
    <property type="protein sequence ID" value="OMJ24015.1"/>
    <property type="molecule type" value="Genomic_DNA"/>
</dbReference>
<keyword evidence="2" id="KW-1185">Reference proteome</keyword>
<organism evidence="1 2">
    <name type="scientific">Smittium culicis</name>
    <dbReference type="NCBI Taxonomy" id="133412"/>
    <lineage>
        <taxon>Eukaryota</taxon>
        <taxon>Fungi</taxon>
        <taxon>Fungi incertae sedis</taxon>
        <taxon>Zoopagomycota</taxon>
        <taxon>Kickxellomycotina</taxon>
        <taxon>Harpellomycetes</taxon>
        <taxon>Harpellales</taxon>
        <taxon>Legeriomycetaceae</taxon>
        <taxon>Smittium</taxon>
    </lineage>
</organism>
<gene>
    <name evidence="1" type="ORF">AYI70_g1873</name>
</gene>
<evidence type="ECO:0000313" key="2">
    <source>
        <dbReference type="Proteomes" id="UP000187283"/>
    </source>
</evidence>
<proteinExistence type="predicted"/>
<feature type="non-terminal residue" evidence="1">
    <location>
        <position position="32"/>
    </location>
</feature>
<protein>
    <submittedName>
        <fullName evidence="1">Uncharacterized protein</fullName>
    </submittedName>
</protein>
<accession>A0A1R1YAZ2</accession>
<sequence length="32" mass="3815">MEPASVTRFRDYLKIETVHPTPDYQKCTEFLV</sequence>
<dbReference type="OrthoDB" id="3064516at2759"/>
<reference evidence="1 2" key="1">
    <citation type="submission" date="2017-01" db="EMBL/GenBank/DDBJ databases">
        <authorList>
            <person name="Mah S.A."/>
            <person name="Swanson W.J."/>
            <person name="Moy G.W."/>
            <person name="Vacquier V.D."/>
        </authorList>
    </citation>
    <scope>NUCLEOTIDE SEQUENCE [LARGE SCALE GENOMIC DNA]</scope>
    <source>
        <strain evidence="1 2">GSMNP</strain>
    </source>
</reference>
<dbReference type="AlphaFoldDB" id="A0A1R1YAZ2"/>
<evidence type="ECO:0000313" key="1">
    <source>
        <dbReference type="EMBL" id="OMJ24015.1"/>
    </source>
</evidence>
<dbReference type="Proteomes" id="UP000187283">
    <property type="component" value="Unassembled WGS sequence"/>
</dbReference>